<dbReference type="PANTHER" id="PTHR10381:SF70">
    <property type="entry name" value="ATP-DEPENDENT CLP PROTEASE PROTEOLYTIC SUBUNIT"/>
    <property type="match status" value="1"/>
</dbReference>
<dbReference type="Pfam" id="PF00574">
    <property type="entry name" value="CLP_protease"/>
    <property type="match status" value="1"/>
</dbReference>
<dbReference type="InterPro" id="IPR024455">
    <property type="entry name" value="Phage_capsid"/>
</dbReference>
<comment type="subcellular location">
    <subcellularLocation>
        <location evidence="1">Virion</location>
    </subcellularLocation>
</comment>
<dbReference type="Gene3D" id="3.90.226.10">
    <property type="entry name" value="2-enoyl-CoA Hydratase, Chain A, domain 1"/>
    <property type="match status" value="1"/>
</dbReference>
<protein>
    <submittedName>
        <fullName evidence="7">Phage major capsid protein</fullName>
    </submittedName>
</protein>
<sequence>MIVKEVRKVIRVQNNADSTDIYVVGDIVDDSWKGWSWGEDMDTYPSDIRDMLSEANNKAVNVYINSGGGDLFAGVAISNMLKRHNASTKAIVDGLAGSAASIIAFGCDTIEMPENAYLMIHKPSSWCSGNADDFKKMADTLDTLQEGIVNMLLSAEIRRKIENKKAEMKNLRDKGEIEKAHAMIGEIENLNKELEIQLKIEEDEKNSVVNNPSTAVVSDKVDENRAFNKALMNKSMNEAEKSYVESNLVENKAGTPGVIGADDARGGYLLPATHETQIKELRRKRRALKELVNVKYVTTRTGKFNTEGENALELLNFEELNTLTAKDLKFAQKVWAVKDYGLLIPVANQFIEDTDVNIVDYIGKEFVKASVRTENKAIITEFKKLEATTIKGVDGLLDALNVTLNPAIAENAKIITNQTSFNYLDKLEDKQGRKLLQPCLADPTKMMLRNKVIEVFADEELTPKTPENLTFYVGDAEEYLNFYEKKGIEVVTSAEAGFKEYATWLRVVERFDVGVVDDKALVLCEMPKPV</sequence>
<feature type="domain" description="Phage capsid-like C-terminal" evidence="6">
    <location>
        <begin position="266"/>
        <end position="524"/>
    </location>
</feature>
<dbReference type="GO" id="GO:0051117">
    <property type="term" value="F:ATPase binding"/>
    <property type="evidence" value="ECO:0007669"/>
    <property type="project" value="TreeGrafter"/>
</dbReference>
<evidence type="ECO:0000256" key="1">
    <source>
        <dbReference type="ARBA" id="ARBA00004328"/>
    </source>
</evidence>
<dbReference type="EMBL" id="VUNE01000005">
    <property type="protein sequence ID" value="MST63071.1"/>
    <property type="molecule type" value="Genomic_DNA"/>
</dbReference>
<dbReference type="NCBIfam" id="TIGR01554">
    <property type="entry name" value="major_cap_HK97"/>
    <property type="match status" value="1"/>
</dbReference>
<dbReference type="Pfam" id="PF05065">
    <property type="entry name" value="Phage_capsid"/>
    <property type="match status" value="1"/>
</dbReference>
<proteinExistence type="predicted"/>
<organism evidence="7 8">
    <name type="scientific">Peptostreptococcus porci</name>
    <dbReference type="NCBI Taxonomy" id="2652282"/>
    <lineage>
        <taxon>Bacteria</taxon>
        <taxon>Bacillati</taxon>
        <taxon>Bacillota</taxon>
        <taxon>Clostridia</taxon>
        <taxon>Peptostreptococcales</taxon>
        <taxon>Peptostreptococcaceae</taxon>
        <taxon>Peptostreptococcus</taxon>
    </lineage>
</organism>
<dbReference type="Proteomes" id="UP000440713">
    <property type="component" value="Unassembled WGS sequence"/>
</dbReference>
<evidence type="ECO:0000256" key="4">
    <source>
        <dbReference type="ARBA" id="ARBA00022825"/>
    </source>
</evidence>
<evidence type="ECO:0000256" key="5">
    <source>
        <dbReference type="SAM" id="Coils"/>
    </source>
</evidence>
<dbReference type="NCBIfam" id="NF045542">
    <property type="entry name" value="Clp_rel_HeadMat"/>
    <property type="match status" value="1"/>
</dbReference>
<evidence type="ECO:0000313" key="8">
    <source>
        <dbReference type="Proteomes" id="UP000440713"/>
    </source>
</evidence>
<dbReference type="PANTHER" id="PTHR10381">
    <property type="entry name" value="ATP-DEPENDENT CLP PROTEASE PROTEOLYTIC SUBUNIT"/>
    <property type="match status" value="1"/>
</dbReference>
<evidence type="ECO:0000256" key="2">
    <source>
        <dbReference type="ARBA" id="ARBA00022670"/>
    </source>
</evidence>
<evidence type="ECO:0000313" key="7">
    <source>
        <dbReference type="EMBL" id="MST63071.1"/>
    </source>
</evidence>
<dbReference type="InterPro" id="IPR029045">
    <property type="entry name" value="ClpP/crotonase-like_dom_sf"/>
</dbReference>
<dbReference type="GO" id="GO:0004176">
    <property type="term" value="F:ATP-dependent peptidase activity"/>
    <property type="evidence" value="ECO:0007669"/>
    <property type="project" value="TreeGrafter"/>
</dbReference>
<dbReference type="CDD" id="cd07016">
    <property type="entry name" value="S14_ClpP_1"/>
    <property type="match status" value="1"/>
</dbReference>
<keyword evidence="2" id="KW-0645">Protease</keyword>
<evidence type="ECO:0000259" key="6">
    <source>
        <dbReference type="Pfam" id="PF05065"/>
    </source>
</evidence>
<evidence type="ECO:0000256" key="3">
    <source>
        <dbReference type="ARBA" id="ARBA00022801"/>
    </source>
</evidence>
<comment type="caution">
    <text evidence="7">The sequence shown here is derived from an EMBL/GenBank/DDBJ whole genome shotgun (WGS) entry which is preliminary data.</text>
</comment>
<dbReference type="GO" id="GO:0006515">
    <property type="term" value="P:protein quality control for misfolded or incompletely synthesized proteins"/>
    <property type="evidence" value="ECO:0007669"/>
    <property type="project" value="TreeGrafter"/>
</dbReference>
<name>A0A6N7X4T5_9FIRM</name>
<dbReference type="InterPro" id="IPR054612">
    <property type="entry name" value="Phage_capsid-like_C"/>
</dbReference>
<dbReference type="InterPro" id="IPR023562">
    <property type="entry name" value="ClpP/TepA"/>
</dbReference>
<dbReference type="GO" id="GO:0004252">
    <property type="term" value="F:serine-type endopeptidase activity"/>
    <property type="evidence" value="ECO:0007669"/>
    <property type="project" value="TreeGrafter"/>
</dbReference>
<keyword evidence="8" id="KW-1185">Reference proteome</keyword>
<keyword evidence="4" id="KW-0720">Serine protease</keyword>
<reference evidence="7 8" key="1">
    <citation type="submission" date="2019-08" db="EMBL/GenBank/DDBJ databases">
        <title>In-depth cultivation of the pig gut microbiome towards novel bacterial diversity and tailored functional studies.</title>
        <authorList>
            <person name="Wylensek D."/>
            <person name="Hitch T.C.A."/>
            <person name="Clavel T."/>
        </authorList>
    </citation>
    <scope>NUCLEOTIDE SEQUENCE [LARGE SCALE GENOMIC DNA]</scope>
    <source>
        <strain evidence="7 8">WCA-SAB-591-4A-A</strain>
    </source>
</reference>
<dbReference type="AlphaFoldDB" id="A0A6N7X4T5"/>
<accession>A0A6N7X4T5</accession>
<dbReference type="SUPFAM" id="SSF56563">
    <property type="entry name" value="Major capsid protein gp5"/>
    <property type="match status" value="1"/>
</dbReference>
<gene>
    <name evidence="7" type="ORF">FYJ71_09000</name>
</gene>
<dbReference type="GO" id="GO:0009368">
    <property type="term" value="C:endopeptidase Clp complex"/>
    <property type="evidence" value="ECO:0007669"/>
    <property type="project" value="TreeGrafter"/>
</dbReference>
<keyword evidence="5" id="KW-0175">Coiled coil</keyword>
<keyword evidence="3" id="KW-0378">Hydrolase</keyword>
<dbReference type="SUPFAM" id="SSF52096">
    <property type="entry name" value="ClpP/crotonase"/>
    <property type="match status" value="1"/>
</dbReference>
<feature type="coiled-coil region" evidence="5">
    <location>
        <begin position="154"/>
        <end position="211"/>
    </location>
</feature>